<comment type="caution">
    <text evidence="2">The sequence shown here is derived from an EMBL/GenBank/DDBJ whole genome shotgun (WGS) entry which is preliminary data.</text>
</comment>
<protein>
    <submittedName>
        <fullName evidence="2">Uncharacterized protein</fullName>
    </submittedName>
</protein>
<dbReference type="EMBL" id="JAUCMV010000005">
    <property type="protein sequence ID" value="KAK0394108.1"/>
    <property type="molecule type" value="Genomic_DNA"/>
</dbReference>
<gene>
    <name evidence="2" type="ORF">QR680_000569</name>
</gene>
<sequence length="879" mass="98717">MIECNHSDPSTSTAFNAQLEQRIGLFLDAEKDLIWSIVLKERHDDSSANPTSRRFWKEMKKTYGEALPRSEQSYITKMIRMCHECDTPEVNQDQETILKPILSQILQMSSEQISASMEPQVTEEEEQGCSSKCGSDKIGKDDTDDCDEKEYQRRPFNTEEIKQLWNLVMPELRLEGNFKDDPKQSKFWIKMKQKHPELWRQENTYAKKFQALMDRMDFEMLSEEDRLYMHTKLKTIASARFAETSSSVRAMRSKRRTSLRGETAKKDKLEGNTIPALEVPQMFNDLFGRNPELFQRWTELTKIMQEQFHVKIISQFRDIGDGKRLIHSVLSVPQTPDDYADRRSDIAALISALQELAINFPFLKELHDVPSVEILLAEARIYLDLMSQRIRENFGEVFVPTNGIFEDALKATAVSNNDFPELVVESSVDTVAEAPSLAFESPTATGPSPLPLPQMPLSADAVTDAANAPMSETDLQNVYNLLQSNEGETLTELFAENGGYPNDSDLGYIDLNVPPTSDGESTANWIAERKRFVRTVAVKTMDTTETSSDTSTVFFEDPLMNQQHPYEMSHSIMVVGPPNGTIEDSLTAVSINDFPEVVVEPASDIVARALPLAFESPTAAGPSSLPLPQMPLSAPVTDAAAAPMSEADLYNVYNLLQSNEGGSLTDIFAEDVLDDAENAGRPSDSDPGYIDLNIPPTSDSVSTANWIAERKRFVRTVAMNTTDTPESSPETPTAFREVALMNLQHPYEMSQIIMDSEDSLRLSTQNVGTQAQEHPSQQNQPLLSTCKNFDVIEACVRRADPSEGMPEVGTNSISGRVKPHKPRDLTKAILKHIVKYNELHNVSRRWSLDRLNESTLEQLKSLHSDVQLDCKDGMKYRSN</sequence>
<evidence type="ECO:0000313" key="3">
    <source>
        <dbReference type="Proteomes" id="UP001175271"/>
    </source>
</evidence>
<evidence type="ECO:0000256" key="1">
    <source>
        <dbReference type="SAM" id="MobiDB-lite"/>
    </source>
</evidence>
<organism evidence="2 3">
    <name type="scientific">Steinernema hermaphroditum</name>
    <dbReference type="NCBI Taxonomy" id="289476"/>
    <lineage>
        <taxon>Eukaryota</taxon>
        <taxon>Metazoa</taxon>
        <taxon>Ecdysozoa</taxon>
        <taxon>Nematoda</taxon>
        <taxon>Chromadorea</taxon>
        <taxon>Rhabditida</taxon>
        <taxon>Tylenchina</taxon>
        <taxon>Panagrolaimomorpha</taxon>
        <taxon>Strongyloidoidea</taxon>
        <taxon>Steinernematidae</taxon>
        <taxon>Steinernema</taxon>
    </lineage>
</organism>
<feature type="region of interest" description="Disordered" evidence="1">
    <location>
        <begin position="801"/>
        <end position="820"/>
    </location>
</feature>
<evidence type="ECO:0000313" key="2">
    <source>
        <dbReference type="EMBL" id="KAK0394108.1"/>
    </source>
</evidence>
<proteinExistence type="predicted"/>
<dbReference type="Proteomes" id="UP001175271">
    <property type="component" value="Unassembled WGS sequence"/>
</dbReference>
<keyword evidence="3" id="KW-1185">Reference proteome</keyword>
<accession>A0AA39GWL1</accession>
<reference evidence="2" key="1">
    <citation type="submission" date="2023-06" db="EMBL/GenBank/DDBJ databases">
        <title>Genomic analysis of the entomopathogenic nematode Steinernema hermaphroditum.</title>
        <authorList>
            <person name="Schwarz E.M."/>
            <person name="Heppert J.K."/>
            <person name="Baniya A."/>
            <person name="Schwartz H.T."/>
            <person name="Tan C.-H."/>
            <person name="Antoshechkin I."/>
            <person name="Sternberg P.W."/>
            <person name="Goodrich-Blair H."/>
            <person name="Dillman A.R."/>
        </authorList>
    </citation>
    <scope>NUCLEOTIDE SEQUENCE</scope>
    <source>
        <strain evidence="2">PS9179</strain>
        <tissue evidence="2">Whole animal</tissue>
    </source>
</reference>
<name>A0AA39GWL1_9BILA</name>
<dbReference type="AlphaFoldDB" id="A0AA39GWL1"/>
<feature type="region of interest" description="Disordered" evidence="1">
    <location>
        <begin position="121"/>
        <end position="146"/>
    </location>
</feature>